<reference evidence="5" key="1">
    <citation type="submission" date="2021-05" db="EMBL/GenBank/DDBJ databases">
        <authorList>
            <person name="Sun Q."/>
            <person name="Inoue M."/>
        </authorList>
    </citation>
    <scope>NUCLEOTIDE SEQUENCE</scope>
    <source>
        <strain evidence="5">VKM B-3255</strain>
    </source>
</reference>
<dbReference type="GO" id="GO:0004519">
    <property type="term" value="F:endonuclease activity"/>
    <property type="evidence" value="ECO:0007669"/>
    <property type="project" value="UniProtKB-KW"/>
</dbReference>
<proteinExistence type="inferred from homology"/>
<dbReference type="Gene3D" id="1.10.287.1120">
    <property type="entry name" value="Bipartite methylase S protein"/>
    <property type="match status" value="1"/>
</dbReference>
<evidence type="ECO:0000313" key="5">
    <source>
        <dbReference type="EMBL" id="MBS9477762.1"/>
    </source>
</evidence>
<sequence>MDYSDIAELEVETRLLADRRLSPGDIIIERSGGGPKQPVGRVGYFDPPNNRVFCTSNFTTAIRVVDPERFDSKYVSLYLHALYKSGATETLQRATTGIRNLDWNEYLKFEVPALSIEEQRAIVRLIGASREAYQLEEAQIDNFLEIKRATMRDVFTRGLRNKEQKETEFGLVPDSWQPLALDHCATVQTGVAKGRKFSDAEMVDVPYLRVANVQDGHLDLSEMKQIHIRRSEVERYRLQTGDVVLTEGGDFDKLGRGFIWRGELDLCVHQNHVFAVRPDRKRLLPEFFAYLAQSAYGKAYFLKVAHKTTNLACINSTKLKAFPVLIPPTLEEQREIVEILDAIDQKIGLHQRKRAVLEDLFKALLHKLMTGEIRVADLDLSALSNAPLEGVAA</sequence>
<keyword evidence="5" id="KW-0378">Hydrolase</keyword>
<dbReference type="PANTHER" id="PTHR30408">
    <property type="entry name" value="TYPE-1 RESTRICTION ENZYME ECOKI SPECIFICITY PROTEIN"/>
    <property type="match status" value="1"/>
</dbReference>
<keyword evidence="3" id="KW-0238">DNA-binding</keyword>
<dbReference type="PANTHER" id="PTHR30408:SF12">
    <property type="entry name" value="TYPE I RESTRICTION ENZYME MJAVIII SPECIFICITY SUBUNIT"/>
    <property type="match status" value="1"/>
</dbReference>
<evidence type="ECO:0000256" key="2">
    <source>
        <dbReference type="ARBA" id="ARBA00022747"/>
    </source>
</evidence>
<gene>
    <name evidence="5" type="ORF">KIP89_11645</name>
</gene>
<comment type="similarity">
    <text evidence="1">Belongs to the type-I restriction system S methylase family.</text>
</comment>
<dbReference type="SUPFAM" id="SSF116734">
    <property type="entry name" value="DNA methylase specificity domain"/>
    <property type="match status" value="2"/>
</dbReference>
<keyword evidence="5" id="KW-0255">Endonuclease</keyword>
<comment type="caution">
    <text evidence="5">The sequence shown here is derived from an EMBL/GenBank/DDBJ whole genome shotgun (WGS) entry which is preliminary data.</text>
</comment>
<dbReference type="GO" id="GO:0016787">
    <property type="term" value="F:hydrolase activity"/>
    <property type="evidence" value="ECO:0007669"/>
    <property type="project" value="UniProtKB-KW"/>
</dbReference>
<accession>A0ABS5RBP5</accession>
<dbReference type="EMBL" id="JAHCQH010000016">
    <property type="protein sequence ID" value="MBS9477762.1"/>
    <property type="molecule type" value="Genomic_DNA"/>
</dbReference>
<dbReference type="InterPro" id="IPR044946">
    <property type="entry name" value="Restrct_endonuc_typeI_TRD_sf"/>
</dbReference>
<dbReference type="Proteomes" id="UP001166585">
    <property type="component" value="Unassembled WGS sequence"/>
</dbReference>
<name>A0ABS5RBP5_9HYPH</name>
<evidence type="ECO:0000256" key="3">
    <source>
        <dbReference type="ARBA" id="ARBA00023125"/>
    </source>
</evidence>
<dbReference type="InterPro" id="IPR052021">
    <property type="entry name" value="Type-I_RS_S_subunit"/>
</dbReference>
<organism evidence="5 6">
    <name type="scientific">Ancylobacter radicis</name>
    <dbReference type="NCBI Taxonomy" id="2836179"/>
    <lineage>
        <taxon>Bacteria</taxon>
        <taxon>Pseudomonadati</taxon>
        <taxon>Pseudomonadota</taxon>
        <taxon>Alphaproteobacteria</taxon>
        <taxon>Hyphomicrobiales</taxon>
        <taxon>Xanthobacteraceae</taxon>
        <taxon>Ancylobacter</taxon>
    </lineage>
</organism>
<dbReference type="InterPro" id="IPR000055">
    <property type="entry name" value="Restrct_endonuc_typeI_TRD"/>
</dbReference>
<dbReference type="EC" id="3.1.21.-" evidence="5"/>
<evidence type="ECO:0000259" key="4">
    <source>
        <dbReference type="Pfam" id="PF01420"/>
    </source>
</evidence>
<keyword evidence="5" id="KW-0540">Nuclease</keyword>
<dbReference type="RefSeq" id="WP_213755603.1">
    <property type="nucleotide sequence ID" value="NZ_JAHCQH010000016.1"/>
</dbReference>
<dbReference type="CDD" id="cd17253">
    <property type="entry name" value="RMtype1_S_Eco933I-TRD2-CR2_like"/>
    <property type="match status" value="1"/>
</dbReference>
<feature type="domain" description="Type I restriction modification DNA specificity" evidence="4">
    <location>
        <begin position="174"/>
        <end position="358"/>
    </location>
</feature>
<dbReference type="Gene3D" id="3.90.220.20">
    <property type="entry name" value="DNA methylase specificity domains"/>
    <property type="match status" value="2"/>
</dbReference>
<protein>
    <submittedName>
        <fullName evidence="5">Restriction endonuclease subunit S</fullName>
        <ecNumber evidence="5">3.1.21.-</ecNumber>
    </submittedName>
</protein>
<keyword evidence="6" id="KW-1185">Reference proteome</keyword>
<keyword evidence="2" id="KW-0680">Restriction system</keyword>
<dbReference type="Pfam" id="PF01420">
    <property type="entry name" value="Methylase_S"/>
    <property type="match status" value="1"/>
</dbReference>
<evidence type="ECO:0000256" key="1">
    <source>
        <dbReference type="ARBA" id="ARBA00010923"/>
    </source>
</evidence>
<evidence type="ECO:0000313" key="6">
    <source>
        <dbReference type="Proteomes" id="UP001166585"/>
    </source>
</evidence>